<feature type="compositionally biased region" description="Basic and acidic residues" evidence="2">
    <location>
        <begin position="1"/>
        <end position="17"/>
    </location>
</feature>
<protein>
    <recommendedName>
        <fullName evidence="3">Retrovirus-related Pol polyprotein from transposon TNT 1-94-like beta-barrel domain-containing protein</fullName>
    </recommendedName>
</protein>
<evidence type="ECO:0000256" key="1">
    <source>
        <dbReference type="SAM" id="Coils"/>
    </source>
</evidence>
<keyword evidence="5" id="KW-1185">Reference proteome</keyword>
<proteinExistence type="predicted"/>
<evidence type="ECO:0000313" key="5">
    <source>
        <dbReference type="Proteomes" id="UP001443914"/>
    </source>
</evidence>
<feature type="compositionally biased region" description="Low complexity" evidence="2">
    <location>
        <begin position="60"/>
        <end position="73"/>
    </location>
</feature>
<dbReference type="Gene3D" id="4.10.60.10">
    <property type="entry name" value="Zinc finger, CCHC-type"/>
    <property type="match status" value="1"/>
</dbReference>
<dbReference type="Pfam" id="PF22936">
    <property type="entry name" value="Pol_BBD"/>
    <property type="match status" value="1"/>
</dbReference>
<keyword evidence="1" id="KW-0175">Coiled coil</keyword>
<feature type="region of interest" description="Disordered" evidence="2">
    <location>
        <begin position="1"/>
        <end position="35"/>
    </location>
</feature>
<evidence type="ECO:0000256" key="2">
    <source>
        <dbReference type="SAM" id="MobiDB-lite"/>
    </source>
</evidence>
<dbReference type="EMBL" id="JBDFQZ010000002">
    <property type="protein sequence ID" value="KAK9749038.1"/>
    <property type="molecule type" value="Genomic_DNA"/>
</dbReference>
<name>A0AAW1ML17_SAPOF</name>
<reference evidence="4" key="1">
    <citation type="submission" date="2024-03" db="EMBL/GenBank/DDBJ databases">
        <title>WGS assembly of Saponaria officinalis var. Norfolk2.</title>
        <authorList>
            <person name="Jenkins J."/>
            <person name="Shu S."/>
            <person name="Grimwood J."/>
            <person name="Barry K."/>
            <person name="Goodstein D."/>
            <person name="Schmutz J."/>
            <person name="Leebens-Mack J."/>
            <person name="Osbourn A."/>
        </authorList>
    </citation>
    <scope>NUCLEOTIDE SEQUENCE [LARGE SCALE GENOMIC DNA]</scope>
    <source>
        <strain evidence="4">JIC</strain>
    </source>
</reference>
<evidence type="ECO:0000259" key="3">
    <source>
        <dbReference type="Pfam" id="PF22936"/>
    </source>
</evidence>
<comment type="caution">
    <text evidence="4">The sequence shown here is derived from an EMBL/GenBank/DDBJ whole genome shotgun (WGS) entry which is preliminary data.</text>
</comment>
<feature type="coiled-coil region" evidence="1">
    <location>
        <begin position="170"/>
        <end position="204"/>
    </location>
</feature>
<gene>
    <name evidence="4" type="ORF">RND81_02G098700</name>
</gene>
<feature type="domain" description="Retrovirus-related Pol polyprotein from transposon TNT 1-94-like beta-barrel" evidence="3">
    <location>
        <begin position="319"/>
        <end position="354"/>
    </location>
</feature>
<dbReference type="AlphaFoldDB" id="A0AAW1ML17"/>
<dbReference type="Proteomes" id="UP001443914">
    <property type="component" value="Unassembled WGS sequence"/>
</dbReference>
<accession>A0AAW1ML17</accession>
<feature type="region of interest" description="Disordered" evidence="2">
    <location>
        <begin position="49"/>
        <end position="74"/>
    </location>
</feature>
<sequence>MAHEVTLNKRLEPDSSKSKGIVLKATSNDSEDDVSDEMVEFAKRFKQKLFRNQQQKPTFNKKVNSSKPSNSNNRCFKCRESGHMIKDFPTWKEIKSKSKREKSKNDYKKVMLASCWGELETSEDEEEDDEVEANLCLSNLYSDDEKEEVSFLDLKKDVKKLSKPDLITYFEETLDTCHEQNTELKELKTQILDIVEENQILKGNMKKVIKLEKLKKSEIAATDHLRIENDELCAKLSVMSKQLNEKKKNVEPTITSNETEVNALHQRILDMSSEFDKLKISHEFEIDTLNKRFESSREIEHELSKSVNECVKVKGSNHWYLDRGCSRHMTGDISQFLSLEAYNGGSVTFGDNKKGPPSIKFEQDKLCETYTRCKQDEEDEDDSDFWLVRKDSAENKLHERKNEETEAEVIVQKTDSTITLENH</sequence>
<evidence type="ECO:0000313" key="4">
    <source>
        <dbReference type="EMBL" id="KAK9749038.1"/>
    </source>
</evidence>
<organism evidence="4 5">
    <name type="scientific">Saponaria officinalis</name>
    <name type="common">Common soapwort</name>
    <name type="synonym">Lychnis saponaria</name>
    <dbReference type="NCBI Taxonomy" id="3572"/>
    <lineage>
        <taxon>Eukaryota</taxon>
        <taxon>Viridiplantae</taxon>
        <taxon>Streptophyta</taxon>
        <taxon>Embryophyta</taxon>
        <taxon>Tracheophyta</taxon>
        <taxon>Spermatophyta</taxon>
        <taxon>Magnoliopsida</taxon>
        <taxon>eudicotyledons</taxon>
        <taxon>Gunneridae</taxon>
        <taxon>Pentapetalae</taxon>
        <taxon>Caryophyllales</taxon>
        <taxon>Caryophyllaceae</taxon>
        <taxon>Caryophylleae</taxon>
        <taxon>Saponaria</taxon>
    </lineage>
</organism>
<dbReference type="InterPro" id="IPR054722">
    <property type="entry name" value="PolX-like_BBD"/>
</dbReference>